<comment type="caution">
    <text evidence="14">The sequence shown here is derived from an EMBL/GenBank/DDBJ whole genome shotgun (WGS) entry which is preliminary data.</text>
</comment>
<feature type="transmembrane region" description="Helical" evidence="12">
    <location>
        <begin position="221"/>
        <end position="240"/>
    </location>
</feature>
<feature type="transmembrane region" description="Helical" evidence="12">
    <location>
        <begin position="82"/>
        <end position="100"/>
    </location>
</feature>
<evidence type="ECO:0000256" key="2">
    <source>
        <dbReference type="ARBA" id="ARBA00022475"/>
    </source>
</evidence>
<name>A0AAV2ZVQ5_PYXAD</name>
<keyword evidence="15" id="KW-1185">Reference proteome</keyword>
<dbReference type="PANTHER" id="PTHR26454">
    <property type="entry name" value="OLFACTORY RECEPTOR"/>
    <property type="match status" value="1"/>
</dbReference>
<dbReference type="PROSITE" id="PS50262">
    <property type="entry name" value="G_PROTEIN_RECEP_F1_2"/>
    <property type="match status" value="1"/>
</dbReference>
<protein>
    <recommendedName>
        <fullName evidence="13">G-protein coupled receptors family 1 profile domain-containing protein</fullName>
    </recommendedName>
</protein>
<dbReference type="InterPro" id="IPR047132">
    <property type="entry name" value="Olfact_rcpt_6C-like"/>
</dbReference>
<keyword evidence="5" id="KW-0552">Olfaction</keyword>
<dbReference type="AlphaFoldDB" id="A0AAV2ZVQ5"/>
<dbReference type="GO" id="GO:0005886">
    <property type="term" value="C:plasma membrane"/>
    <property type="evidence" value="ECO:0007669"/>
    <property type="project" value="UniProtKB-SubCell"/>
</dbReference>
<keyword evidence="9" id="KW-0675">Receptor</keyword>
<evidence type="ECO:0000256" key="7">
    <source>
        <dbReference type="ARBA" id="ARBA00023040"/>
    </source>
</evidence>
<evidence type="ECO:0000256" key="12">
    <source>
        <dbReference type="SAM" id="Phobius"/>
    </source>
</evidence>
<evidence type="ECO:0000256" key="6">
    <source>
        <dbReference type="ARBA" id="ARBA00022989"/>
    </source>
</evidence>
<feature type="transmembrane region" description="Helical" evidence="12">
    <location>
        <begin position="120"/>
        <end position="144"/>
    </location>
</feature>
<keyword evidence="3" id="KW-0716">Sensory transduction</keyword>
<dbReference type="InterPro" id="IPR000725">
    <property type="entry name" value="Olfact_rcpt"/>
</dbReference>
<evidence type="ECO:0000256" key="4">
    <source>
        <dbReference type="ARBA" id="ARBA00022692"/>
    </source>
</evidence>
<feature type="transmembrane region" description="Helical" evidence="12">
    <location>
        <begin position="176"/>
        <end position="200"/>
    </location>
</feature>
<evidence type="ECO:0000256" key="8">
    <source>
        <dbReference type="ARBA" id="ARBA00023136"/>
    </source>
</evidence>
<gene>
    <name evidence="14" type="ORF">GDO54_013608</name>
</gene>
<keyword evidence="8 12" id="KW-0472">Membrane</keyword>
<evidence type="ECO:0000259" key="13">
    <source>
        <dbReference type="PROSITE" id="PS50262"/>
    </source>
</evidence>
<dbReference type="FunFam" id="1.20.1070.10:FF:000010">
    <property type="entry name" value="Olfactory receptor"/>
    <property type="match status" value="1"/>
</dbReference>
<dbReference type="PRINTS" id="PR00245">
    <property type="entry name" value="OLFACTORYR"/>
</dbReference>
<feature type="domain" description="G-protein coupled receptors family 1 profile" evidence="13">
    <location>
        <begin position="21"/>
        <end position="269"/>
    </location>
</feature>
<dbReference type="GO" id="GO:0004984">
    <property type="term" value="F:olfactory receptor activity"/>
    <property type="evidence" value="ECO:0007669"/>
    <property type="project" value="InterPro"/>
</dbReference>
<keyword evidence="11" id="KW-0807">Transducer</keyword>
<dbReference type="InterPro" id="IPR017452">
    <property type="entry name" value="GPCR_Rhodpsn_7TM"/>
</dbReference>
<dbReference type="PANTHER" id="PTHR26454:SF18">
    <property type="entry name" value="OLFACTORY RECEPTOR 6C76"/>
    <property type="match status" value="1"/>
</dbReference>
<dbReference type="Pfam" id="PF13853">
    <property type="entry name" value="7tm_4"/>
    <property type="match status" value="1"/>
</dbReference>
<comment type="subcellular location">
    <subcellularLocation>
        <location evidence="1">Cell membrane</location>
        <topology evidence="1">Multi-pass membrane protein</topology>
    </subcellularLocation>
</comment>
<keyword evidence="4 12" id="KW-0812">Transmembrane</keyword>
<dbReference type="EMBL" id="DYDO01000006">
    <property type="protein sequence ID" value="DBA22591.1"/>
    <property type="molecule type" value="Genomic_DNA"/>
</dbReference>
<dbReference type="Gene3D" id="1.20.1070.10">
    <property type="entry name" value="Rhodopsin 7-helix transmembrane proteins"/>
    <property type="match status" value="1"/>
</dbReference>
<reference evidence="14" key="1">
    <citation type="thesis" date="2020" institute="ProQuest LLC" country="789 East Eisenhower Parkway, Ann Arbor, MI, USA">
        <title>Comparative Genomics and Chromosome Evolution.</title>
        <authorList>
            <person name="Mudd A.B."/>
        </authorList>
    </citation>
    <scope>NUCLEOTIDE SEQUENCE</scope>
    <source>
        <strain evidence="14">1538</strain>
        <tissue evidence="14">Blood</tissue>
    </source>
</reference>
<evidence type="ECO:0000256" key="5">
    <source>
        <dbReference type="ARBA" id="ARBA00022725"/>
    </source>
</evidence>
<dbReference type="SUPFAM" id="SSF81321">
    <property type="entry name" value="Family A G protein-coupled receptor-like"/>
    <property type="match status" value="1"/>
</dbReference>
<evidence type="ECO:0000256" key="9">
    <source>
        <dbReference type="ARBA" id="ARBA00023170"/>
    </source>
</evidence>
<evidence type="ECO:0000313" key="14">
    <source>
        <dbReference type="EMBL" id="DBA22591.1"/>
    </source>
</evidence>
<sequence length="299" mass="34104">MVLQKIMFLILLLIYLATLAGNILMIVTILSDYHLHTPMYILLVNLSIMEVCGISAVTPKLLSVLIAKGTTISLPGCHMQALLYFTIITAVFLMLAVMSFDRYVAICHPLRYSTIMRHSLCMWLVGICLTISFVCILYPVTVIFNLKYCNHILNYFFCHIGAMLKLICKDSSFIKLYILVFSTFILVIPLVITTISYVFIVHTVIKIPSDKGRKKTFSTCASHLTMVFVVFGCAIFIQIRPSRDYSVETDKLVNLVSTVLSPLLNPFIYTIRNQKVKHSIRNSNIWKRIKWNCLHCTEV</sequence>
<organism evidence="14 15">
    <name type="scientific">Pyxicephalus adspersus</name>
    <name type="common">African bullfrog</name>
    <dbReference type="NCBI Taxonomy" id="30357"/>
    <lineage>
        <taxon>Eukaryota</taxon>
        <taxon>Metazoa</taxon>
        <taxon>Chordata</taxon>
        <taxon>Craniata</taxon>
        <taxon>Vertebrata</taxon>
        <taxon>Euteleostomi</taxon>
        <taxon>Amphibia</taxon>
        <taxon>Batrachia</taxon>
        <taxon>Anura</taxon>
        <taxon>Neobatrachia</taxon>
        <taxon>Ranoidea</taxon>
        <taxon>Pyxicephalidae</taxon>
        <taxon>Pyxicephalinae</taxon>
        <taxon>Pyxicephalus</taxon>
    </lineage>
</organism>
<keyword evidence="6 12" id="KW-1133">Transmembrane helix</keyword>
<evidence type="ECO:0000256" key="1">
    <source>
        <dbReference type="ARBA" id="ARBA00004651"/>
    </source>
</evidence>
<evidence type="ECO:0000313" key="15">
    <source>
        <dbReference type="Proteomes" id="UP001181693"/>
    </source>
</evidence>
<proteinExistence type="predicted"/>
<accession>A0AAV2ZVQ5</accession>
<evidence type="ECO:0000256" key="10">
    <source>
        <dbReference type="ARBA" id="ARBA00023180"/>
    </source>
</evidence>
<evidence type="ECO:0000256" key="3">
    <source>
        <dbReference type="ARBA" id="ARBA00022606"/>
    </source>
</evidence>
<feature type="transmembrane region" description="Helical" evidence="12">
    <location>
        <begin position="6"/>
        <end position="30"/>
    </location>
</feature>
<keyword evidence="7" id="KW-0297">G-protein coupled receptor</keyword>
<keyword evidence="10" id="KW-0325">Glycoprotein</keyword>
<dbReference type="InterPro" id="IPR000276">
    <property type="entry name" value="GPCR_Rhodpsn"/>
</dbReference>
<feature type="transmembrane region" description="Helical" evidence="12">
    <location>
        <begin position="252"/>
        <end position="271"/>
    </location>
</feature>
<keyword evidence="2" id="KW-1003">Cell membrane</keyword>
<dbReference type="Proteomes" id="UP001181693">
    <property type="component" value="Unassembled WGS sequence"/>
</dbReference>
<dbReference type="GO" id="GO:0004930">
    <property type="term" value="F:G protein-coupled receptor activity"/>
    <property type="evidence" value="ECO:0007669"/>
    <property type="project" value="UniProtKB-KW"/>
</dbReference>
<evidence type="ECO:0000256" key="11">
    <source>
        <dbReference type="ARBA" id="ARBA00023224"/>
    </source>
</evidence>
<dbReference type="PRINTS" id="PR00237">
    <property type="entry name" value="GPCRRHODOPSN"/>
</dbReference>